<keyword evidence="4" id="KW-0677">Repeat</keyword>
<evidence type="ECO:0000256" key="7">
    <source>
        <dbReference type="ARBA" id="ARBA00023163"/>
    </source>
</evidence>
<feature type="domain" description="PAS" evidence="10">
    <location>
        <begin position="340"/>
        <end position="386"/>
    </location>
</feature>
<feature type="region of interest" description="Disordered" evidence="9">
    <location>
        <begin position="73"/>
        <end position="94"/>
    </location>
</feature>
<dbReference type="GO" id="GO:0000122">
    <property type="term" value="P:negative regulation of transcription by RNA polymerase II"/>
    <property type="evidence" value="ECO:0007669"/>
    <property type="project" value="Ensembl"/>
</dbReference>
<dbReference type="CDD" id="cd00130">
    <property type="entry name" value="PAS"/>
    <property type="match status" value="1"/>
</dbReference>
<accession>A0A670J7E4</accession>
<feature type="region of interest" description="Disordered" evidence="9">
    <location>
        <begin position="1229"/>
        <end position="1254"/>
    </location>
</feature>
<evidence type="ECO:0000256" key="3">
    <source>
        <dbReference type="ARBA" id="ARBA00022490"/>
    </source>
</evidence>
<reference evidence="11" key="3">
    <citation type="submission" date="2025-09" db="UniProtKB">
        <authorList>
            <consortium name="Ensembl"/>
        </authorList>
    </citation>
    <scope>IDENTIFICATION</scope>
</reference>
<evidence type="ECO:0000259" key="10">
    <source>
        <dbReference type="PROSITE" id="PS50112"/>
    </source>
</evidence>
<dbReference type="InterPro" id="IPR057310">
    <property type="entry name" value="PER1-3_bHLH"/>
</dbReference>
<dbReference type="Pfam" id="PF23170">
    <property type="entry name" value="bHLH_PER"/>
    <property type="match status" value="1"/>
</dbReference>
<dbReference type="SUPFAM" id="SSF55785">
    <property type="entry name" value="PYP-like sensor domain (PAS domain)"/>
    <property type="match status" value="1"/>
</dbReference>
<dbReference type="RefSeq" id="XP_028596338.1">
    <property type="nucleotide sequence ID" value="XM_028740505.1"/>
</dbReference>
<keyword evidence="3" id="KW-0963">Cytoplasm</keyword>
<evidence type="ECO:0000256" key="5">
    <source>
        <dbReference type="ARBA" id="ARBA00023015"/>
    </source>
</evidence>
<dbReference type="GeneID" id="114602366"/>
<dbReference type="InterPro" id="IPR022728">
    <property type="entry name" value="Period_circadian-like_C"/>
</dbReference>
<dbReference type="FunFam" id="3.30.450.20:FF:000004">
    <property type="entry name" value="Period circadian protein homolog 3"/>
    <property type="match status" value="1"/>
</dbReference>
<dbReference type="InterPro" id="IPR050760">
    <property type="entry name" value="Period_circadian_regulator"/>
</dbReference>
<dbReference type="GO" id="GO:0050821">
    <property type="term" value="P:protein stabilization"/>
    <property type="evidence" value="ECO:0007669"/>
    <property type="project" value="Ensembl"/>
</dbReference>
<keyword evidence="12" id="KW-1185">Reference proteome</keyword>
<dbReference type="Proteomes" id="UP000472272">
    <property type="component" value="Chromosome 8"/>
</dbReference>
<name>A0A670J7E4_PODMU</name>
<feature type="compositionally biased region" description="Low complexity" evidence="9">
    <location>
        <begin position="1065"/>
        <end position="1096"/>
    </location>
</feature>
<dbReference type="Pfam" id="PF21353">
    <property type="entry name" value="Per3-like_PAS-A"/>
    <property type="match status" value="1"/>
</dbReference>
<dbReference type="Pfam" id="PF12114">
    <property type="entry name" value="Period_C"/>
    <property type="match status" value="1"/>
</dbReference>
<dbReference type="GO" id="GO:0001222">
    <property type="term" value="F:transcription corepressor binding"/>
    <property type="evidence" value="ECO:0007669"/>
    <property type="project" value="TreeGrafter"/>
</dbReference>
<dbReference type="OrthoDB" id="7788983at2759"/>
<keyword evidence="7" id="KW-0804">Transcription</keyword>
<evidence type="ECO:0000313" key="11">
    <source>
        <dbReference type="Ensembl" id="ENSPMRP00000019202.1"/>
    </source>
</evidence>
<dbReference type="GO" id="GO:0005737">
    <property type="term" value="C:cytoplasm"/>
    <property type="evidence" value="ECO:0007669"/>
    <property type="project" value="UniProtKB-SubCell"/>
</dbReference>
<dbReference type="Pfam" id="PF08447">
    <property type="entry name" value="PAS_3"/>
    <property type="match status" value="1"/>
</dbReference>
<dbReference type="InterPro" id="IPR035965">
    <property type="entry name" value="PAS-like_dom_sf"/>
</dbReference>
<dbReference type="AlphaFoldDB" id="A0A670J7E4"/>
<dbReference type="GO" id="GO:0045187">
    <property type="term" value="P:regulation of circadian sleep/wake cycle, sleep"/>
    <property type="evidence" value="ECO:0007669"/>
    <property type="project" value="Ensembl"/>
</dbReference>
<evidence type="ECO:0000256" key="1">
    <source>
        <dbReference type="ARBA" id="ARBA00004123"/>
    </source>
</evidence>
<keyword evidence="8" id="KW-0539">Nucleus</keyword>
<evidence type="ECO:0000256" key="9">
    <source>
        <dbReference type="SAM" id="MobiDB-lite"/>
    </source>
</evidence>
<dbReference type="InterPro" id="IPR013655">
    <property type="entry name" value="PAS_fold_3"/>
</dbReference>
<dbReference type="PROSITE" id="PS50112">
    <property type="entry name" value="PAS"/>
    <property type="match status" value="1"/>
</dbReference>
<evidence type="ECO:0000256" key="2">
    <source>
        <dbReference type="ARBA" id="ARBA00004496"/>
    </source>
</evidence>
<dbReference type="InterPro" id="IPR048814">
    <property type="entry name" value="Per1-3_PAS-A"/>
</dbReference>
<dbReference type="GO" id="GO:0005634">
    <property type="term" value="C:nucleus"/>
    <property type="evidence" value="ECO:0007669"/>
    <property type="project" value="UniProtKB-SubCell"/>
</dbReference>
<evidence type="ECO:0000256" key="4">
    <source>
        <dbReference type="ARBA" id="ARBA00022737"/>
    </source>
</evidence>
<dbReference type="PANTHER" id="PTHR11269">
    <property type="entry name" value="PERIOD CIRCADIAN PROTEIN"/>
    <property type="match status" value="1"/>
</dbReference>
<feature type="region of interest" description="Disordered" evidence="9">
    <location>
        <begin position="958"/>
        <end position="1003"/>
    </location>
</feature>
<sequence>MNEDLLQDDFLDQQENWLPANLAKIENREGDTLGQNGTCEEAAAQICCGGSTESSSIGNESIGTSTHCLESNGSLARNPDGQDRSVGGSGSSSSCSSELLCWNQSNNRKLKLLIQEMKQYLPAEQVESCSKASSLCALNYALKCVQQIQADNKVSKAFGKHGTHQTNAPVYGVEELAAIMSEHAPKNTDTFVAIFSLLSGRTVHVSEQATSVLNCKRKCLESCRFAELLAPQDVGVFYTHTNRAHLPLWNTEAPKDSLYEYAQVKSFFCRLRGGKGQDREKHYYPFRMTPYLINFSVSDPSGPMSCCLALAEKIHSGYEAPRIPVEKRIFTTTHTPGCLFLEVDDRAVPLLGYLPQDLLGTSILQYLHPDDRPIMVAIHRKVLKFAGRPPFEHSPIRFCTQNGDYVILDTSWSSFVNPWSRKVIFIIGRHKVRTSPLNEDVFAPRSKGMNRVDKEIWELQGQIYKLLLQPVYSNGSSGYGSLISNGSYEHYISVASSSDSNGNCAEEIQRELMSLQQIFVDANRLKNVGQQLYIESHSKPQDGIPRAEQPGDQKPGAPPSTLIDPLAESCDVLRSSNHVLSYQQINCMDSIIRYLESCNTPALKRKCESSTNASSSSSDDDKQAHLSQNDKQILEDVAELPLVDSQPPATPNLEGDVEQQAPARVVGGAAAMTDLALTAKALSMVSTTSQCSYSSTLVHFPHPESEATALEEAPLQGEQVEPSLANPTPSAAGARAGATLEEVRLVGLTKEVLSAHTQKKEQEYVDRFHQRALLSSYRPAYLQHGGARSSQPPSQDQDDVSPKQTRPVGWKRKTKPGKFKRQKPLGSPDSRSGAWEADASQGPHPGAPSFTLPADPYAATPGFPVASLGGGPVLPPSATAAGPATPPYLPCSIQPLPAFPAPYMGGFMTVLFQNFPAYPLPPPPLFPPPPSFPAQLFPCPSAASYPCPVMPPGPPSALPVAAPGPMEHPSPPSTPVSAAEEEQPASSGDPPHQRLFSNSRSSSPLQLDLLQEELPKPLELSGTAQATLAGTGAMCDEDGEDSVNNDSHSVSSEFFDLLLLEDSQSGSSSAASGSGSAESSSLVSGSNGSSSNETSGCGTGSGNSSKYFASNDSSEVSKRGKNSEEGGEEVEWPPRPARLVWRTVNSLPEPIQMTYQMPKRIAEEVLKEDLEKLATLESKQPCFSEGQKEELAEVHPWIRTQTVPQEIDTQGCIMCDNRNAGLNIVAGLEDRDPQEEDSKDLLDETPLLPLQAPP</sequence>
<evidence type="ECO:0000313" key="12">
    <source>
        <dbReference type="Proteomes" id="UP000472272"/>
    </source>
</evidence>
<dbReference type="Gene3D" id="3.30.450.20">
    <property type="entry name" value="PAS domain"/>
    <property type="match status" value="2"/>
</dbReference>
<dbReference type="GO" id="GO:0000976">
    <property type="term" value="F:transcription cis-regulatory region binding"/>
    <property type="evidence" value="ECO:0007669"/>
    <property type="project" value="TreeGrafter"/>
</dbReference>
<dbReference type="Ensembl" id="ENSPMRT00000020388.1">
    <property type="protein sequence ID" value="ENSPMRP00000019202.1"/>
    <property type="gene ID" value="ENSPMRG00000012550.1"/>
</dbReference>
<dbReference type="RefSeq" id="XP_028596339.1">
    <property type="nucleotide sequence ID" value="XM_028740506.1"/>
</dbReference>
<evidence type="ECO:0000256" key="6">
    <source>
        <dbReference type="ARBA" id="ARBA00023108"/>
    </source>
</evidence>
<feature type="compositionally biased region" description="Basic and acidic residues" evidence="9">
    <location>
        <begin position="1115"/>
        <end position="1124"/>
    </location>
</feature>
<dbReference type="InterPro" id="IPR000014">
    <property type="entry name" value="PAS"/>
</dbReference>
<proteinExistence type="predicted"/>
<dbReference type="SMART" id="SM00091">
    <property type="entry name" value="PAS"/>
    <property type="match status" value="2"/>
</dbReference>
<dbReference type="GO" id="GO:0043153">
    <property type="term" value="P:entrainment of circadian clock by photoperiod"/>
    <property type="evidence" value="ECO:0007669"/>
    <property type="project" value="TreeGrafter"/>
</dbReference>
<dbReference type="GeneTree" id="ENSGT00940000160817"/>
<organism evidence="11 12">
    <name type="scientific">Podarcis muralis</name>
    <name type="common">Wall lizard</name>
    <name type="synonym">Lacerta muralis</name>
    <dbReference type="NCBI Taxonomy" id="64176"/>
    <lineage>
        <taxon>Eukaryota</taxon>
        <taxon>Metazoa</taxon>
        <taxon>Chordata</taxon>
        <taxon>Craniata</taxon>
        <taxon>Vertebrata</taxon>
        <taxon>Euteleostomi</taxon>
        <taxon>Lepidosauria</taxon>
        <taxon>Squamata</taxon>
        <taxon>Bifurcata</taxon>
        <taxon>Unidentata</taxon>
        <taxon>Episquamata</taxon>
        <taxon>Laterata</taxon>
        <taxon>Lacertibaenia</taxon>
        <taxon>Lacertidae</taxon>
        <taxon>Podarcis</taxon>
    </lineage>
</organism>
<dbReference type="GO" id="GO:0031625">
    <property type="term" value="F:ubiquitin protein ligase binding"/>
    <property type="evidence" value="ECO:0007669"/>
    <property type="project" value="Ensembl"/>
</dbReference>
<feature type="compositionally biased region" description="Basic residues" evidence="9">
    <location>
        <begin position="809"/>
        <end position="823"/>
    </location>
</feature>
<dbReference type="OMA" id="GISQCSY"/>
<evidence type="ECO:0000256" key="8">
    <source>
        <dbReference type="ARBA" id="ARBA00023242"/>
    </source>
</evidence>
<gene>
    <name evidence="11" type="primary">PER3</name>
</gene>
<reference evidence="11 12" key="1">
    <citation type="journal article" date="2019" name="Proc. Natl. Acad. Sci. U.S.A.">
        <title>Regulatory changes in pterin and carotenoid genes underlie balanced color polymorphisms in the wall lizard.</title>
        <authorList>
            <person name="Andrade P."/>
            <person name="Pinho C."/>
            <person name="Perez I de Lanuza G."/>
            <person name="Afonso S."/>
            <person name="Brejcha J."/>
            <person name="Rubin C.J."/>
            <person name="Wallerman O."/>
            <person name="Pereira P."/>
            <person name="Sabatino S.J."/>
            <person name="Bellati A."/>
            <person name="Pellitteri-Rosa D."/>
            <person name="Bosakova Z."/>
            <person name="Bunikis I."/>
            <person name="Carretero M.A."/>
            <person name="Feiner N."/>
            <person name="Marsik P."/>
            <person name="Pauperio F."/>
            <person name="Salvi D."/>
            <person name="Soler L."/>
            <person name="While G.M."/>
            <person name="Uller T."/>
            <person name="Font E."/>
            <person name="Andersson L."/>
            <person name="Carneiro M."/>
        </authorList>
    </citation>
    <scope>NUCLEOTIDE SEQUENCE</scope>
</reference>
<dbReference type="KEGG" id="pmua:114602366"/>
<feature type="region of interest" description="Disordered" evidence="9">
    <location>
        <begin position="537"/>
        <end position="564"/>
    </location>
</feature>
<dbReference type="PANTHER" id="PTHR11269:SF13">
    <property type="entry name" value="PERIOD CIRCADIAN PROTEIN HOMOLOG 3"/>
    <property type="match status" value="1"/>
</dbReference>
<dbReference type="GO" id="GO:0032922">
    <property type="term" value="P:circadian regulation of gene expression"/>
    <property type="evidence" value="ECO:0007669"/>
    <property type="project" value="TreeGrafter"/>
</dbReference>
<comment type="subcellular location">
    <subcellularLocation>
        <location evidence="2">Cytoplasm</location>
    </subcellularLocation>
    <subcellularLocation>
        <location evidence="1">Nucleus</location>
    </subcellularLocation>
</comment>
<dbReference type="RefSeq" id="XP_028596337.1">
    <property type="nucleotide sequence ID" value="XM_028740504.1"/>
</dbReference>
<feature type="region of interest" description="Disordered" evidence="9">
    <location>
        <begin position="783"/>
        <end position="855"/>
    </location>
</feature>
<dbReference type="GO" id="GO:0019900">
    <property type="term" value="F:kinase binding"/>
    <property type="evidence" value="ECO:0007669"/>
    <property type="project" value="Ensembl"/>
</dbReference>
<dbReference type="CTD" id="8863"/>
<dbReference type="FunFam" id="3.30.450.20:FF:000013">
    <property type="entry name" value="Period circadian protein homolog 2"/>
    <property type="match status" value="1"/>
</dbReference>
<keyword evidence="6" id="KW-0090">Biological rhythms</keyword>
<protein>
    <submittedName>
        <fullName evidence="11">Period circadian regulator 3</fullName>
    </submittedName>
</protein>
<feature type="region of interest" description="Disordered" evidence="9">
    <location>
        <begin position="1065"/>
        <end position="1137"/>
    </location>
</feature>
<keyword evidence="5" id="KW-0805">Transcription regulation</keyword>
<reference evidence="11" key="2">
    <citation type="submission" date="2025-08" db="UniProtKB">
        <authorList>
            <consortium name="Ensembl"/>
        </authorList>
    </citation>
    <scope>IDENTIFICATION</scope>
</reference>